<dbReference type="EMBL" id="JGZP01000021">
    <property type="protein sequence ID" value="KFI94558.1"/>
    <property type="molecule type" value="Genomic_DNA"/>
</dbReference>
<reference evidence="2 3" key="1">
    <citation type="submission" date="2014-03" db="EMBL/GenBank/DDBJ databases">
        <title>Genomics of Bifidobacteria.</title>
        <authorList>
            <person name="Ventura M."/>
            <person name="Milani C."/>
            <person name="Lugli G.A."/>
        </authorList>
    </citation>
    <scope>NUCLEOTIDE SEQUENCE [LARGE SCALE GENOMIC DNA]</scope>
    <source>
        <strain evidence="2 3">DSM 23968</strain>
    </source>
</reference>
<dbReference type="InterPro" id="IPR003540">
    <property type="entry name" value="ADP-ribosyltransferase"/>
</dbReference>
<comment type="caution">
    <text evidence="2">The sequence shown here is derived from an EMBL/GenBank/DDBJ whole genome shotgun (WGS) entry which is preliminary data.</text>
</comment>
<protein>
    <recommendedName>
        <fullName evidence="1">ADP ribosyltransferase domain-containing protein</fullName>
    </recommendedName>
</protein>
<dbReference type="eggNOG" id="ENOG5031BIG">
    <property type="taxonomic scope" value="Bacteria"/>
</dbReference>
<accession>A0A087DGA8</accession>
<dbReference type="GO" id="GO:0005576">
    <property type="term" value="C:extracellular region"/>
    <property type="evidence" value="ECO:0007669"/>
    <property type="project" value="InterPro"/>
</dbReference>
<dbReference type="InterPro" id="IPR057369">
    <property type="entry name" value="VG15"/>
</dbReference>
<evidence type="ECO:0000259" key="1">
    <source>
        <dbReference type="Pfam" id="PF03496"/>
    </source>
</evidence>
<dbReference type="Pfam" id="PF25310">
    <property type="entry name" value="VG15"/>
    <property type="match status" value="1"/>
</dbReference>
<dbReference type="OrthoDB" id="3194844at2"/>
<name>A0A087DGA8_9BIFI</name>
<dbReference type="Pfam" id="PF03496">
    <property type="entry name" value="ADPrib_exo_Tox"/>
    <property type="match status" value="1"/>
</dbReference>
<dbReference type="RefSeq" id="WP_051923050.1">
    <property type="nucleotide sequence ID" value="NZ_JGZP01000021.1"/>
</dbReference>
<evidence type="ECO:0000313" key="3">
    <source>
        <dbReference type="Proteomes" id="UP000029004"/>
    </source>
</evidence>
<sequence length="353" mass="39200">MARPKAMHRLPPLPDDKRRELEATLGRLTKGYQDDLEALADAASARYTMEYNLSHDPTGPRWARVTGGARPCAFCVMLAGRGFVYHSEETAKLGGSFHDGHCHCTAIPGWKDDVLTPSQRESKAMYEAGKAAAGEDAPRNAELAAMRRIYPDKLSDGVTPTPNIRWSHKPIPPTADELERLSDMSITKPGDRYTPARKKDALVHWSGDDYTQINGHLFGFLDETPEIRSWIDRIDEAMHDHETRRVFTVDRLMRIDFFKINSVDDLVNVKRGDIFPHAGYAAGTTNIGGVAAGDGDRIATRILVPPGSHGVYLEPFTQHPGENEVLLPRDMKFMVDGLGTLPDGSPLVYLRMV</sequence>
<dbReference type="Gene3D" id="3.90.176.10">
    <property type="entry name" value="Toxin ADP-ribosyltransferase, Chain A, domain 1"/>
    <property type="match status" value="1"/>
</dbReference>
<dbReference type="PROSITE" id="PS51996">
    <property type="entry name" value="TR_MART"/>
    <property type="match status" value="1"/>
</dbReference>
<feature type="domain" description="ADP ribosyltransferase" evidence="1">
    <location>
        <begin position="197"/>
        <end position="337"/>
    </location>
</feature>
<keyword evidence="3" id="KW-1185">Reference proteome</keyword>
<dbReference type="Proteomes" id="UP000029004">
    <property type="component" value="Unassembled WGS sequence"/>
</dbReference>
<dbReference type="AlphaFoldDB" id="A0A087DGA8"/>
<evidence type="ECO:0000313" key="2">
    <source>
        <dbReference type="EMBL" id="KFI94558.1"/>
    </source>
</evidence>
<gene>
    <name evidence="2" type="ORF">BSTEL_1228</name>
</gene>
<dbReference type="SUPFAM" id="SSF56399">
    <property type="entry name" value="ADP-ribosylation"/>
    <property type="match status" value="1"/>
</dbReference>
<dbReference type="STRING" id="762211.BSTEL_1228"/>
<organism evidence="2 3">
    <name type="scientific">Bifidobacterium stellenboschense</name>
    <dbReference type="NCBI Taxonomy" id="762211"/>
    <lineage>
        <taxon>Bacteria</taxon>
        <taxon>Bacillati</taxon>
        <taxon>Actinomycetota</taxon>
        <taxon>Actinomycetes</taxon>
        <taxon>Bifidobacteriales</taxon>
        <taxon>Bifidobacteriaceae</taxon>
        <taxon>Bifidobacterium</taxon>
    </lineage>
</organism>
<proteinExistence type="predicted"/>